<dbReference type="NCBIfam" id="TIGR02583">
    <property type="entry name" value="DevR_archaea"/>
    <property type="match status" value="1"/>
</dbReference>
<evidence type="ECO:0000313" key="3">
    <source>
        <dbReference type="EMBL" id="EZQ01515.1"/>
    </source>
</evidence>
<gene>
    <name evidence="3" type="ORF">CM19_12935</name>
</gene>
<comment type="caution">
    <text evidence="3">The sequence shown here is derived from an EMBL/GenBank/DDBJ whole genome shotgun (WGS) entry which is preliminary data.</text>
</comment>
<evidence type="ECO:0000256" key="2">
    <source>
        <dbReference type="ARBA" id="ARBA00025626"/>
    </source>
</evidence>
<dbReference type="Pfam" id="PF01905">
    <property type="entry name" value="DevR"/>
    <property type="match status" value="1"/>
</dbReference>
<evidence type="ECO:0000256" key="1">
    <source>
        <dbReference type="ARBA" id="ARBA00023118"/>
    </source>
</evidence>
<keyword evidence="4" id="KW-1185">Reference proteome</keyword>
<keyword evidence="1" id="KW-0051">Antiviral defense</keyword>
<evidence type="ECO:0000313" key="4">
    <source>
        <dbReference type="Proteomes" id="UP000024332"/>
    </source>
</evidence>
<sequence length="339" mass="37495">MSEMVYVSVRGRVWLQAEAANMVESVGNYVKHRRAPIIVKSEEGDYVTYFVPTISGESVAHVYQTILAKKAEGAKEPVCSLCKRGIFLKSTNKDVIKDAISFEPPKPQGKKADTISIADQIEEAVIKGCTVEDVGGFLYADKPNVKRTSNFYTGYMVPVKEVLSSVSIDPQLQSRYALGTKFVGVGESNASGQMIYYVEVSSALFTFAFDLDTSLIGKRTFNVSSYGSPVIEDQDIKERSKASLDALKELLLEFPIGAKRTRFDPVDKTWESIAIATSDDVWTLPSPFSSDYIERAKAKISKVSNNTTVFTYPKNSGIQSYDTFEEAVINAIEEAKKRV</sequence>
<dbReference type="GO" id="GO:0051607">
    <property type="term" value="P:defense response to virus"/>
    <property type="evidence" value="ECO:0007669"/>
    <property type="project" value="UniProtKB-KW"/>
</dbReference>
<dbReference type="AlphaFoldDB" id="A0A031LJ52"/>
<dbReference type="Proteomes" id="UP000024332">
    <property type="component" value="Unassembled WGS sequence"/>
</dbReference>
<dbReference type="STRING" id="1160895.CM19_12935"/>
<comment type="function">
    <text evidence="2">CRISPR (clustered regularly interspaced short palindromic repeat) is an adaptive immune system that provides protection against mobile genetic elements (viruses, transposable elements and conjugative plasmids). CRISPR clusters contain spacers, sequences complementary to antecedent mobile elements, and target invading nucleic acids. CRISPR clusters are transcribed and processed into CRISPR RNA (crRNA).</text>
</comment>
<dbReference type="InterPro" id="IPR002764">
    <property type="entry name" value="Cas7/Cst2/DevR_sub_I-a/Apern"/>
</dbReference>
<name>A0A031LJ52_9CREN</name>
<reference evidence="3 4" key="1">
    <citation type="submission" date="2014-03" db="EMBL/GenBank/DDBJ databases">
        <title>Draft genome sequence of the novel thermoacidophilic archaea Acidianus copahuensis ALE1 strain, isolated from Copahue volcanic area in Neuquen Argentina.</title>
        <authorList>
            <person name="Urbieta M.S."/>
            <person name="Rascovan N."/>
            <person name="Castro C."/>
            <person name="Revale S."/>
            <person name="Giaveno M.A."/>
            <person name="Vazquez M.P."/>
            <person name="Donati E.R."/>
        </authorList>
    </citation>
    <scope>NUCLEOTIDE SEQUENCE [LARGE SCALE GENOMIC DNA]</scope>
    <source>
        <strain evidence="3 4">ALE1</strain>
    </source>
</reference>
<accession>A0A031LJ52</accession>
<dbReference type="NCBIfam" id="TIGR01875">
    <property type="entry name" value="cas_MJ0381"/>
    <property type="match status" value="1"/>
</dbReference>
<protein>
    <submittedName>
        <fullName evidence="3">CRISPR-associated protein</fullName>
    </submittedName>
</protein>
<dbReference type="PANTHER" id="PTHR37459">
    <property type="match status" value="1"/>
</dbReference>
<organism evidence="3 4">
    <name type="scientific">Candidatus Acidianus copahuensis</name>
    <dbReference type="NCBI Taxonomy" id="1160895"/>
    <lineage>
        <taxon>Archaea</taxon>
        <taxon>Thermoproteota</taxon>
        <taxon>Thermoprotei</taxon>
        <taxon>Sulfolobales</taxon>
        <taxon>Sulfolobaceae</taxon>
        <taxon>Acidianus</taxon>
    </lineage>
</organism>
<dbReference type="InterPro" id="IPR010154">
    <property type="entry name" value="CRISPR-assoc_Cas7/Cst2/DevR"/>
</dbReference>
<proteinExistence type="predicted"/>
<dbReference type="InterPro" id="IPR052681">
    <property type="entry name" value="CRISPR-Cas7/Cst2/DevR"/>
</dbReference>
<dbReference type="EMBL" id="JFZT01000068">
    <property type="protein sequence ID" value="EZQ01515.1"/>
    <property type="molecule type" value="Genomic_DNA"/>
</dbReference>
<dbReference type="PANTHER" id="PTHR37459:SF1">
    <property type="entry name" value="CRISPR-ASSOCIATED PROTEIN CAS7_CST2_DEVR"/>
    <property type="match status" value="1"/>
</dbReference>